<proteinExistence type="predicted"/>
<evidence type="ECO:0000313" key="4">
    <source>
        <dbReference type="Proteomes" id="UP001194468"/>
    </source>
</evidence>
<evidence type="ECO:0000256" key="1">
    <source>
        <dbReference type="SAM" id="MobiDB-lite"/>
    </source>
</evidence>
<evidence type="ECO:0008006" key="5">
    <source>
        <dbReference type="Google" id="ProtNLM"/>
    </source>
</evidence>
<feature type="region of interest" description="Disordered" evidence="1">
    <location>
        <begin position="44"/>
        <end position="66"/>
    </location>
</feature>
<feature type="signal peptide" evidence="2">
    <location>
        <begin position="1"/>
        <end position="16"/>
    </location>
</feature>
<comment type="caution">
    <text evidence="3">The sequence shown here is derived from an EMBL/GenBank/DDBJ whole genome shotgun (WGS) entry which is preliminary data.</text>
</comment>
<keyword evidence="4" id="KW-1185">Reference proteome</keyword>
<feature type="chain" id="PRO_5041981331" description="Secreted protein" evidence="2">
    <location>
        <begin position="17"/>
        <end position="109"/>
    </location>
</feature>
<name>A0AAD4G5K3_BOLED</name>
<reference evidence="3" key="2">
    <citation type="journal article" date="2020" name="Nat. Commun.">
        <title>Large-scale genome sequencing of mycorrhizal fungi provides insights into the early evolution of symbiotic traits.</title>
        <authorList>
            <person name="Miyauchi S."/>
            <person name="Kiss E."/>
            <person name="Kuo A."/>
            <person name="Drula E."/>
            <person name="Kohler A."/>
            <person name="Sanchez-Garcia M."/>
            <person name="Morin E."/>
            <person name="Andreopoulos B."/>
            <person name="Barry K.W."/>
            <person name="Bonito G."/>
            <person name="Buee M."/>
            <person name="Carver A."/>
            <person name="Chen C."/>
            <person name="Cichocki N."/>
            <person name="Clum A."/>
            <person name="Culley D."/>
            <person name="Crous P.W."/>
            <person name="Fauchery L."/>
            <person name="Girlanda M."/>
            <person name="Hayes R.D."/>
            <person name="Keri Z."/>
            <person name="LaButti K."/>
            <person name="Lipzen A."/>
            <person name="Lombard V."/>
            <person name="Magnuson J."/>
            <person name="Maillard F."/>
            <person name="Murat C."/>
            <person name="Nolan M."/>
            <person name="Ohm R.A."/>
            <person name="Pangilinan J."/>
            <person name="Pereira M.F."/>
            <person name="Perotto S."/>
            <person name="Peter M."/>
            <person name="Pfister S."/>
            <person name="Riley R."/>
            <person name="Sitrit Y."/>
            <person name="Stielow J.B."/>
            <person name="Szollosi G."/>
            <person name="Zifcakova L."/>
            <person name="Stursova M."/>
            <person name="Spatafora J.W."/>
            <person name="Tedersoo L."/>
            <person name="Vaario L.M."/>
            <person name="Yamada A."/>
            <person name="Yan M."/>
            <person name="Wang P."/>
            <person name="Xu J."/>
            <person name="Bruns T."/>
            <person name="Baldrian P."/>
            <person name="Vilgalys R."/>
            <person name="Dunand C."/>
            <person name="Henrissat B."/>
            <person name="Grigoriev I.V."/>
            <person name="Hibbett D."/>
            <person name="Nagy L.G."/>
            <person name="Martin F.M."/>
        </authorList>
    </citation>
    <scope>NUCLEOTIDE SEQUENCE</scope>
    <source>
        <strain evidence="3">BED1</strain>
    </source>
</reference>
<evidence type="ECO:0000313" key="3">
    <source>
        <dbReference type="EMBL" id="KAF8415280.1"/>
    </source>
</evidence>
<dbReference type="EMBL" id="WHUW01000347">
    <property type="protein sequence ID" value="KAF8415280.1"/>
    <property type="molecule type" value="Genomic_DNA"/>
</dbReference>
<reference evidence="3" key="1">
    <citation type="submission" date="2019-10" db="EMBL/GenBank/DDBJ databases">
        <authorList>
            <consortium name="DOE Joint Genome Institute"/>
            <person name="Kuo A."/>
            <person name="Miyauchi S."/>
            <person name="Kiss E."/>
            <person name="Drula E."/>
            <person name="Kohler A."/>
            <person name="Sanchez-Garcia M."/>
            <person name="Andreopoulos B."/>
            <person name="Barry K.W."/>
            <person name="Bonito G."/>
            <person name="Buee M."/>
            <person name="Carver A."/>
            <person name="Chen C."/>
            <person name="Cichocki N."/>
            <person name="Clum A."/>
            <person name="Culley D."/>
            <person name="Crous P.W."/>
            <person name="Fauchery L."/>
            <person name="Girlanda M."/>
            <person name="Hayes R."/>
            <person name="Keri Z."/>
            <person name="LaButti K."/>
            <person name="Lipzen A."/>
            <person name="Lombard V."/>
            <person name="Magnuson J."/>
            <person name="Maillard F."/>
            <person name="Morin E."/>
            <person name="Murat C."/>
            <person name="Nolan M."/>
            <person name="Ohm R."/>
            <person name="Pangilinan J."/>
            <person name="Pereira M."/>
            <person name="Perotto S."/>
            <person name="Peter M."/>
            <person name="Riley R."/>
            <person name="Sitrit Y."/>
            <person name="Stielow B."/>
            <person name="Szollosi G."/>
            <person name="Zifcakova L."/>
            <person name="Stursova M."/>
            <person name="Spatafora J.W."/>
            <person name="Tedersoo L."/>
            <person name="Vaario L.-M."/>
            <person name="Yamada A."/>
            <person name="Yan M."/>
            <person name="Wang P."/>
            <person name="Xu J."/>
            <person name="Bruns T."/>
            <person name="Baldrian P."/>
            <person name="Vilgalys R."/>
            <person name="Henrissat B."/>
            <person name="Grigoriev I.V."/>
            <person name="Hibbett D."/>
            <person name="Nagy L.G."/>
            <person name="Martin F.M."/>
        </authorList>
    </citation>
    <scope>NUCLEOTIDE SEQUENCE</scope>
    <source>
        <strain evidence="3">BED1</strain>
    </source>
</reference>
<gene>
    <name evidence="3" type="ORF">L210DRAFT_394712</name>
</gene>
<dbReference type="Proteomes" id="UP001194468">
    <property type="component" value="Unassembled WGS sequence"/>
</dbReference>
<evidence type="ECO:0000256" key="2">
    <source>
        <dbReference type="SAM" id="SignalP"/>
    </source>
</evidence>
<accession>A0AAD4G5K3</accession>
<protein>
    <recommendedName>
        <fullName evidence="5">Secreted protein</fullName>
    </recommendedName>
</protein>
<organism evidence="3 4">
    <name type="scientific">Boletus edulis BED1</name>
    <dbReference type="NCBI Taxonomy" id="1328754"/>
    <lineage>
        <taxon>Eukaryota</taxon>
        <taxon>Fungi</taxon>
        <taxon>Dikarya</taxon>
        <taxon>Basidiomycota</taxon>
        <taxon>Agaricomycotina</taxon>
        <taxon>Agaricomycetes</taxon>
        <taxon>Agaricomycetidae</taxon>
        <taxon>Boletales</taxon>
        <taxon>Boletineae</taxon>
        <taxon>Boletaceae</taxon>
        <taxon>Boletoideae</taxon>
        <taxon>Boletus</taxon>
    </lineage>
</organism>
<dbReference type="AlphaFoldDB" id="A0AAD4G5K3"/>
<sequence length="109" mass="11686">MRSPQILALCSVTILADLPIRLDTGGSPIPLPYQNGISASPLSPRESETGFFATSNHHVNDPGSLKPVWKRQNKGVSVRRLATATRALSARAAVSISACSRAIMVIYAW</sequence>
<keyword evidence="2" id="KW-0732">Signal</keyword>